<dbReference type="InterPro" id="IPR009296">
    <property type="entry name" value="DUF951"/>
</dbReference>
<dbReference type="PIRSF" id="PIRSF037263">
    <property type="entry name" value="DUF951_bac"/>
    <property type="match status" value="1"/>
</dbReference>
<reference evidence="1" key="1">
    <citation type="journal article" date="2021" name="PeerJ">
        <title>Extensive microbial diversity within the chicken gut microbiome revealed by metagenomics and culture.</title>
        <authorList>
            <person name="Gilroy R."/>
            <person name="Ravi A."/>
            <person name="Getino M."/>
            <person name="Pursley I."/>
            <person name="Horton D.L."/>
            <person name="Alikhan N.F."/>
            <person name="Baker D."/>
            <person name="Gharbi K."/>
            <person name="Hall N."/>
            <person name="Watson M."/>
            <person name="Adriaenssens E.M."/>
            <person name="Foster-Nyarko E."/>
            <person name="Jarju S."/>
            <person name="Secka A."/>
            <person name="Antonio M."/>
            <person name="Oren A."/>
            <person name="Chaudhuri R.R."/>
            <person name="La Ragione R."/>
            <person name="Hildebrand F."/>
            <person name="Pallen M.J."/>
        </authorList>
    </citation>
    <scope>NUCLEOTIDE SEQUENCE</scope>
    <source>
        <strain evidence="1">F6-6636</strain>
    </source>
</reference>
<sequence>MYALNDIVMLKKPHACGTNKWRIVRMGMDIRLECLGCGHRILMSRRDFEKRLKKVLVKSDKINNK</sequence>
<evidence type="ECO:0000313" key="1">
    <source>
        <dbReference type="EMBL" id="MBU3851484.1"/>
    </source>
</evidence>
<dbReference type="Pfam" id="PF06107">
    <property type="entry name" value="DUF951"/>
    <property type="match status" value="1"/>
</dbReference>
<name>A0A948TJ07_9LACO</name>
<proteinExistence type="predicted"/>
<organism evidence="1 2">
    <name type="scientific">Candidatus Paralactobacillus gallistercoris</name>
    <dbReference type="NCBI Taxonomy" id="2838724"/>
    <lineage>
        <taxon>Bacteria</taxon>
        <taxon>Bacillati</taxon>
        <taxon>Bacillota</taxon>
        <taxon>Bacilli</taxon>
        <taxon>Lactobacillales</taxon>
        <taxon>Lactobacillaceae</taxon>
        <taxon>Lactobacillus</taxon>
    </lineage>
</organism>
<dbReference type="EMBL" id="JAHLFS010000031">
    <property type="protein sequence ID" value="MBU3851484.1"/>
    <property type="molecule type" value="Genomic_DNA"/>
</dbReference>
<dbReference type="PANTHER" id="PTHR38455">
    <property type="entry name" value="HYPOTHETICAL CYTOSOLIC PROTEIN"/>
    <property type="match status" value="1"/>
</dbReference>
<evidence type="ECO:0000313" key="2">
    <source>
        <dbReference type="Proteomes" id="UP000777303"/>
    </source>
</evidence>
<reference evidence="1" key="2">
    <citation type="submission" date="2021-04" db="EMBL/GenBank/DDBJ databases">
        <authorList>
            <person name="Gilroy R."/>
        </authorList>
    </citation>
    <scope>NUCLEOTIDE SEQUENCE</scope>
    <source>
        <strain evidence="1">F6-6636</strain>
    </source>
</reference>
<protein>
    <submittedName>
        <fullName evidence="1">DUF951 domain-containing protein</fullName>
    </submittedName>
</protein>
<gene>
    <name evidence="1" type="ORF">H9901_02180</name>
</gene>
<comment type="caution">
    <text evidence="1">The sequence shown here is derived from an EMBL/GenBank/DDBJ whole genome shotgun (WGS) entry which is preliminary data.</text>
</comment>
<dbReference type="Proteomes" id="UP000777303">
    <property type="component" value="Unassembled WGS sequence"/>
</dbReference>
<accession>A0A948TJ07</accession>
<dbReference type="AlphaFoldDB" id="A0A948TJ07"/>
<dbReference type="PANTHER" id="PTHR38455:SF1">
    <property type="entry name" value="DUF951 DOMAIN-CONTAINING PROTEIN"/>
    <property type="match status" value="1"/>
</dbReference>